<proteinExistence type="predicted"/>
<dbReference type="Pfam" id="PF13579">
    <property type="entry name" value="Glyco_trans_4_4"/>
    <property type="match status" value="1"/>
</dbReference>
<protein>
    <submittedName>
        <fullName evidence="3">Uncharacterized protein</fullName>
    </submittedName>
</protein>
<evidence type="ECO:0000313" key="3">
    <source>
        <dbReference type="EMBL" id="OGN10592.1"/>
    </source>
</evidence>
<dbReference type="InterPro" id="IPR001296">
    <property type="entry name" value="Glyco_trans_1"/>
</dbReference>
<feature type="domain" description="Glycosyltransferase subfamily 4-like N-terminal" evidence="2">
    <location>
        <begin position="29"/>
        <end position="207"/>
    </location>
</feature>
<evidence type="ECO:0000313" key="4">
    <source>
        <dbReference type="Proteomes" id="UP000177167"/>
    </source>
</evidence>
<dbReference type="PANTHER" id="PTHR12526:SF630">
    <property type="entry name" value="GLYCOSYLTRANSFERASE"/>
    <property type="match status" value="1"/>
</dbReference>
<dbReference type="GO" id="GO:0016757">
    <property type="term" value="F:glycosyltransferase activity"/>
    <property type="evidence" value="ECO:0007669"/>
    <property type="project" value="InterPro"/>
</dbReference>
<organism evidence="3 4">
    <name type="scientific">Candidatus Yanofskybacteria bacterium RIFCSPHIGHO2_02_FULL_41_11</name>
    <dbReference type="NCBI Taxonomy" id="1802675"/>
    <lineage>
        <taxon>Bacteria</taxon>
        <taxon>Candidatus Yanofskyibacteriota</taxon>
    </lineage>
</organism>
<dbReference type="PANTHER" id="PTHR12526">
    <property type="entry name" value="GLYCOSYLTRANSFERASE"/>
    <property type="match status" value="1"/>
</dbReference>
<dbReference type="Proteomes" id="UP000177167">
    <property type="component" value="Unassembled WGS sequence"/>
</dbReference>
<accession>A0A1F8FBS1</accession>
<gene>
    <name evidence="3" type="ORF">A3J46_05275</name>
</gene>
<sequence length="411" mass="47086">MITNSNSPNNTKMSPKKRVLFVITQSEFGGAQRFLYTLVNHLDKAKFEILVAAGPTESGMRNQDLENKNYELLNRLETEGIGIIRLKYLHREIDLVSDVKVLFELRKVVKGFKPNTLFLLSSKAGFLGSFVTKFLIPNSYLPKVIYRIGGWSFNDPWSTWKKKLWIFLEKLSAKWKDVIMVNNKHDLEQAERLKIRPRKEMKLIYNGLDVYRTDFLNKEEARLKLFEKASKQSGRIFNAEIIIGTIANFYPTKGLKHLIEATEHFKNKDNVVFIVIGDGQERKELELLISNYQLQHKVLLLGRIPNADKLLNAFDIFVLPSVKEGFPWVVIEAMAAKLPVVATKVGAVPEIIEDGKNGFIVEPARPEQIAGKIQDLLNNEYLQQELGIQAHQTVLFKFSLDKMIKAVEDLL</sequence>
<dbReference type="EMBL" id="MGJP01000003">
    <property type="protein sequence ID" value="OGN10592.1"/>
    <property type="molecule type" value="Genomic_DNA"/>
</dbReference>
<dbReference type="AlphaFoldDB" id="A0A1F8FBS1"/>
<evidence type="ECO:0000259" key="1">
    <source>
        <dbReference type="Pfam" id="PF00534"/>
    </source>
</evidence>
<dbReference type="Gene3D" id="3.40.50.2000">
    <property type="entry name" value="Glycogen Phosphorylase B"/>
    <property type="match status" value="2"/>
</dbReference>
<name>A0A1F8FBS1_9BACT</name>
<dbReference type="SUPFAM" id="SSF53756">
    <property type="entry name" value="UDP-Glycosyltransferase/glycogen phosphorylase"/>
    <property type="match status" value="1"/>
</dbReference>
<evidence type="ECO:0000259" key="2">
    <source>
        <dbReference type="Pfam" id="PF13579"/>
    </source>
</evidence>
<feature type="domain" description="Glycosyl transferase family 1" evidence="1">
    <location>
        <begin position="229"/>
        <end position="391"/>
    </location>
</feature>
<dbReference type="InterPro" id="IPR028098">
    <property type="entry name" value="Glyco_trans_4-like_N"/>
</dbReference>
<comment type="caution">
    <text evidence="3">The sequence shown here is derived from an EMBL/GenBank/DDBJ whole genome shotgun (WGS) entry which is preliminary data.</text>
</comment>
<reference evidence="3 4" key="1">
    <citation type="journal article" date="2016" name="Nat. Commun.">
        <title>Thousands of microbial genomes shed light on interconnected biogeochemical processes in an aquifer system.</title>
        <authorList>
            <person name="Anantharaman K."/>
            <person name="Brown C.T."/>
            <person name="Hug L.A."/>
            <person name="Sharon I."/>
            <person name="Castelle C.J."/>
            <person name="Probst A.J."/>
            <person name="Thomas B.C."/>
            <person name="Singh A."/>
            <person name="Wilkins M.J."/>
            <person name="Karaoz U."/>
            <person name="Brodie E.L."/>
            <person name="Williams K.H."/>
            <person name="Hubbard S.S."/>
            <person name="Banfield J.F."/>
        </authorList>
    </citation>
    <scope>NUCLEOTIDE SEQUENCE [LARGE SCALE GENOMIC DNA]</scope>
</reference>
<dbReference type="Pfam" id="PF00534">
    <property type="entry name" value="Glycos_transf_1"/>
    <property type="match status" value="1"/>
</dbReference>